<dbReference type="Gene3D" id="1.10.645.10">
    <property type="entry name" value="Cytochrome-c3 Hydrogenase, chain B"/>
    <property type="match status" value="1"/>
</dbReference>
<sequence>MPGGLAMADRAPDRDGLKLDRLHVSLGPVLNDWPAGLVLRVAMQGDVLQEVQADVYAPHADATAFWDEPWHRLLNGERVSRGELARRRAASHLDSLGRLLGVAGWEGAAWSARGLRDDLMAGAERAVITPRLARFARRIGRSRLLRAMTDGLGVIDVGTATAHGVTGPALRAAASGGDATARWQIWLAETTEALADLEPGEADTPAETVEGPRGPVDEGRAPSEGLLSALPSLVNGAELAGARLIVASLDPDLDVLSERATLQAAAHG</sequence>
<dbReference type="InterPro" id="IPR029014">
    <property type="entry name" value="NiFe-Hase_large"/>
</dbReference>
<dbReference type="OrthoDB" id="3373298at2"/>
<evidence type="ECO:0000313" key="2">
    <source>
        <dbReference type="EMBL" id="KAB2346943.1"/>
    </source>
</evidence>
<comment type="caution">
    <text evidence="2">The sequence shown here is derived from an EMBL/GenBank/DDBJ whole genome shotgun (WGS) entry which is preliminary data.</text>
</comment>
<dbReference type="Proteomes" id="UP000468735">
    <property type="component" value="Unassembled WGS sequence"/>
</dbReference>
<evidence type="ECO:0000256" key="1">
    <source>
        <dbReference type="SAM" id="MobiDB-lite"/>
    </source>
</evidence>
<accession>A0A6H9YJC7</accession>
<gene>
    <name evidence="2" type="ORF">F8566_22405</name>
</gene>
<dbReference type="SUPFAM" id="SSF56762">
    <property type="entry name" value="HydB/Nqo4-like"/>
    <property type="match status" value="1"/>
</dbReference>
<evidence type="ECO:0000313" key="3">
    <source>
        <dbReference type="Proteomes" id="UP000468735"/>
    </source>
</evidence>
<name>A0A6H9YJC7_9ACTN</name>
<proteinExistence type="predicted"/>
<dbReference type="EMBL" id="WBMT01000010">
    <property type="protein sequence ID" value="KAB2346943.1"/>
    <property type="molecule type" value="Genomic_DNA"/>
</dbReference>
<keyword evidence="3" id="KW-1185">Reference proteome</keyword>
<protein>
    <submittedName>
        <fullName evidence="2">Uncharacterized protein</fullName>
    </submittedName>
</protein>
<dbReference type="RefSeq" id="WP_151562885.1">
    <property type="nucleotide sequence ID" value="NZ_WBMT01000010.1"/>
</dbReference>
<dbReference type="AlphaFoldDB" id="A0A6H9YJC7"/>
<organism evidence="2 3">
    <name type="scientific">Actinomadura rudentiformis</name>
    <dbReference type="NCBI Taxonomy" id="359158"/>
    <lineage>
        <taxon>Bacteria</taxon>
        <taxon>Bacillati</taxon>
        <taxon>Actinomycetota</taxon>
        <taxon>Actinomycetes</taxon>
        <taxon>Streptosporangiales</taxon>
        <taxon>Thermomonosporaceae</taxon>
        <taxon>Actinomadura</taxon>
    </lineage>
</organism>
<reference evidence="2 3" key="1">
    <citation type="submission" date="2019-09" db="EMBL/GenBank/DDBJ databases">
        <title>Actinomadura physcomitrii sp. nov., a novel actinomycete isolated from moss [Physcomitrium sphaericum (Ludw) Fuernr].</title>
        <authorList>
            <person name="Zhuang X."/>
            <person name="Liu C."/>
        </authorList>
    </citation>
    <scope>NUCLEOTIDE SEQUENCE [LARGE SCALE GENOMIC DNA]</scope>
    <source>
        <strain evidence="2 3">HMC1</strain>
    </source>
</reference>
<feature type="region of interest" description="Disordered" evidence="1">
    <location>
        <begin position="198"/>
        <end position="222"/>
    </location>
</feature>